<proteinExistence type="predicted"/>
<dbReference type="RefSeq" id="WP_111250752.1">
    <property type="nucleotide sequence ID" value="NZ_QKWH01000004.1"/>
</dbReference>
<dbReference type="EMBL" id="QKWH01000004">
    <property type="protein sequence ID" value="PZR53473.1"/>
    <property type="molecule type" value="Genomic_DNA"/>
</dbReference>
<name>A0A2W5WS60_9MICO</name>
<keyword evidence="2" id="KW-0472">Membrane</keyword>
<feature type="compositionally biased region" description="Pro residues" evidence="1">
    <location>
        <begin position="7"/>
        <end position="22"/>
    </location>
</feature>
<evidence type="ECO:0000313" key="5">
    <source>
        <dbReference type="Proteomes" id="UP000248783"/>
    </source>
</evidence>
<dbReference type="InterPro" id="IPR053807">
    <property type="entry name" value="LppM"/>
</dbReference>
<feature type="region of interest" description="Disordered" evidence="1">
    <location>
        <begin position="1"/>
        <end position="29"/>
    </location>
</feature>
<evidence type="ECO:0000259" key="3">
    <source>
        <dbReference type="Pfam" id="PF21946"/>
    </source>
</evidence>
<feature type="transmembrane region" description="Helical" evidence="2">
    <location>
        <begin position="253"/>
        <end position="273"/>
    </location>
</feature>
<sequence length="315" mass="31618">MRSSPPSTSPRPAPSTVSPPSPRATASLGHAARRRPLAALGTALVVALALAGCVKVDVGMTVSPDDTMAGTMVFAFADDAAAQLGADPQQLWDQAGGQITGQLPEGATEEPYAQDGWTGTRVTLPPTPIGQTATVGGEQLTVVREGDEYVASGVMDLTSLAEGQENVPQAVLDEMQIDLSVTFPGPVTETDGTADGSTARWQPAPGQRTEISARASALPTGAAPSPSASPSVPVAADDDGATTTATDEDGAPWPWLALAAAVLVLLAALAAVLGARSRRRKEAAAQAPPGTYTPGSHPPGPPSSPTAGPTSGPDA</sequence>
<dbReference type="Pfam" id="PF21946">
    <property type="entry name" value="LppM"/>
    <property type="match status" value="1"/>
</dbReference>
<accession>A0A2W5WS60</accession>
<feature type="compositionally biased region" description="Low complexity" evidence="1">
    <location>
        <begin position="215"/>
        <end position="235"/>
    </location>
</feature>
<evidence type="ECO:0000256" key="2">
    <source>
        <dbReference type="SAM" id="Phobius"/>
    </source>
</evidence>
<feature type="domain" description="LppM" evidence="3">
    <location>
        <begin position="55"/>
        <end position="217"/>
    </location>
</feature>
<dbReference type="AlphaFoldDB" id="A0A2W5WS60"/>
<gene>
    <name evidence="4" type="ORF">DNL40_08185</name>
</gene>
<comment type="caution">
    <text evidence="4">The sequence shown here is derived from an EMBL/GenBank/DDBJ whole genome shotgun (WGS) entry which is preliminary data.</text>
</comment>
<dbReference type="Proteomes" id="UP000248783">
    <property type="component" value="Unassembled WGS sequence"/>
</dbReference>
<feature type="region of interest" description="Disordered" evidence="1">
    <location>
        <begin position="182"/>
        <end position="250"/>
    </location>
</feature>
<feature type="compositionally biased region" description="Low complexity" evidence="1">
    <location>
        <begin position="305"/>
        <end position="315"/>
    </location>
</feature>
<feature type="region of interest" description="Disordered" evidence="1">
    <location>
        <begin position="276"/>
        <end position="315"/>
    </location>
</feature>
<reference evidence="4 5" key="1">
    <citation type="submission" date="2018-06" db="EMBL/GenBank/DDBJ databases">
        <title>Whole genome sequencing of a novel hydrocarbon degrading bacterial strain, PW21 isolated from oil contaminated produced water sample.</title>
        <authorList>
            <person name="Nagkirti P."/>
            <person name="Shaikh A."/>
            <person name="Gowdaman V."/>
            <person name="Engineer A.E."/>
            <person name="Dagar S."/>
            <person name="Dhakephalkar P.K."/>
        </authorList>
    </citation>
    <scope>NUCLEOTIDE SEQUENCE [LARGE SCALE GENOMIC DNA]</scope>
    <source>
        <strain evidence="4 5">PW21</strain>
    </source>
</reference>
<keyword evidence="5" id="KW-1185">Reference proteome</keyword>
<evidence type="ECO:0000256" key="1">
    <source>
        <dbReference type="SAM" id="MobiDB-lite"/>
    </source>
</evidence>
<feature type="compositionally biased region" description="Acidic residues" evidence="1">
    <location>
        <begin position="236"/>
        <end position="250"/>
    </location>
</feature>
<protein>
    <recommendedName>
        <fullName evidence="3">LppM domain-containing protein</fullName>
    </recommendedName>
</protein>
<keyword evidence="2" id="KW-1133">Transmembrane helix</keyword>
<evidence type="ECO:0000313" key="4">
    <source>
        <dbReference type="EMBL" id="PZR53473.1"/>
    </source>
</evidence>
<keyword evidence="2" id="KW-0812">Transmembrane</keyword>
<organism evidence="4 5">
    <name type="scientific">Xylanimonas oleitrophica</name>
    <dbReference type="NCBI Taxonomy" id="2607479"/>
    <lineage>
        <taxon>Bacteria</taxon>
        <taxon>Bacillati</taxon>
        <taxon>Actinomycetota</taxon>
        <taxon>Actinomycetes</taxon>
        <taxon>Micrococcales</taxon>
        <taxon>Promicromonosporaceae</taxon>
        <taxon>Xylanimonas</taxon>
    </lineage>
</organism>